<accession>A0A8S5SDJ9</accession>
<proteinExistence type="predicted"/>
<reference evidence="1" key="1">
    <citation type="journal article" date="2021" name="Proc. Natl. Acad. Sci. U.S.A.">
        <title>A Catalog of Tens of Thousands of Viruses from Human Metagenomes Reveals Hidden Associations with Chronic Diseases.</title>
        <authorList>
            <person name="Tisza M.J."/>
            <person name="Buck C.B."/>
        </authorList>
    </citation>
    <scope>NUCLEOTIDE SEQUENCE</scope>
    <source>
        <strain evidence="1">Ctnpt50</strain>
    </source>
</reference>
<protein>
    <submittedName>
        <fullName evidence="1">DnaK suppressor protein</fullName>
    </submittedName>
</protein>
<name>A0A8S5SDJ9_9CAUD</name>
<evidence type="ECO:0000313" key="1">
    <source>
        <dbReference type="EMBL" id="DAF49053.1"/>
    </source>
</evidence>
<dbReference type="EMBL" id="BK032577">
    <property type="protein sequence ID" value="DAF49053.1"/>
    <property type="molecule type" value="Genomic_DNA"/>
</dbReference>
<organism evidence="1">
    <name type="scientific">Siphoviridae sp. ctnpt50</name>
    <dbReference type="NCBI Taxonomy" id="2827941"/>
    <lineage>
        <taxon>Viruses</taxon>
        <taxon>Duplodnaviria</taxon>
        <taxon>Heunggongvirae</taxon>
        <taxon>Uroviricota</taxon>
        <taxon>Caudoviricetes</taxon>
    </lineage>
</organism>
<sequence>MRIKKNPNCVHDFGKENSTIQILDNFMTMVVPDTTYGICVCCGKKFKIKNNKRKLKGKEELNDANVGGNESKAE</sequence>